<dbReference type="SUPFAM" id="SSF55347">
    <property type="entry name" value="Glyceraldehyde-3-phosphate dehydrogenase-like, C-terminal domain"/>
    <property type="match status" value="1"/>
</dbReference>
<dbReference type="GO" id="GO:0070401">
    <property type="term" value="F:NADP+ binding"/>
    <property type="evidence" value="ECO:0007669"/>
    <property type="project" value="InterPro"/>
</dbReference>
<evidence type="ECO:0000256" key="5">
    <source>
        <dbReference type="ARBA" id="ARBA00023002"/>
    </source>
</evidence>
<dbReference type="PANTHER" id="PTHR32338:SF10">
    <property type="entry name" value="N-ACETYL-GAMMA-GLUTAMYL-PHOSPHATE REDUCTASE, CHLOROPLASTIC-RELATED"/>
    <property type="match status" value="1"/>
</dbReference>
<dbReference type="RefSeq" id="WP_094449678.1">
    <property type="nucleotide sequence ID" value="NZ_NMVI01000007.1"/>
</dbReference>
<protein>
    <recommendedName>
        <fullName evidence="7">N-acetyl-gamma-glutamyl-phosphate reductase</fullName>
        <shortName evidence="7">AGPR</shortName>
        <ecNumber evidence="7">1.2.1.38</ecNumber>
    </recommendedName>
    <alternativeName>
        <fullName evidence="7">N-acetyl-glutamate semialdehyde dehydrogenase</fullName>
        <shortName evidence="7">NAGSA dehydrogenase</shortName>
    </alternativeName>
</protein>
<dbReference type="SUPFAM" id="SSF51735">
    <property type="entry name" value="NAD(P)-binding Rossmann-fold domains"/>
    <property type="match status" value="1"/>
</dbReference>
<dbReference type="InterPro" id="IPR036291">
    <property type="entry name" value="NAD(P)-bd_dom_sf"/>
</dbReference>
<dbReference type="Proteomes" id="UP000216533">
    <property type="component" value="Unassembled WGS sequence"/>
</dbReference>
<dbReference type="Pfam" id="PF22698">
    <property type="entry name" value="Semialdhyde_dhC_1"/>
    <property type="match status" value="1"/>
</dbReference>
<dbReference type="GO" id="GO:0003942">
    <property type="term" value="F:N-acetyl-gamma-glutamyl-phosphate reductase activity"/>
    <property type="evidence" value="ECO:0007669"/>
    <property type="project" value="UniProtKB-UniRule"/>
</dbReference>
<dbReference type="InterPro" id="IPR058924">
    <property type="entry name" value="AGPR_dimerisation_dom"/>
</dbReference>
<evidence type="ECO:0000256" key="8">
    <source>
        <dbReference type="PROSITE-ProRule" id="PRU10010"/>
    </source>
</evidence>
<keyword evidence="5 7" id="KW-0560">Oxidoreductase</keyword>
<keyword evidence="4 7" id="KW-0521">NADP</keyword>
<dbReference type="UniPathway" id="UPA00068">
    <property type="reaction ID" value="UER00108"/>
</dbReference>
<evidence type="ECO:0000256" key="4">
    <source>
        <dbReference type="ARBA" id="ARBA00022857"/>
    </source>
</evidence>
<comment type="subcellular location">
    <subcellularLocation>
        <location evidence="7">Cytoplasm</location>
    </subcellularLocation>
</comment>
<sequence>MTVKVAIAGCTGYAGGELLRLLAQHPEVEVGALTGRSSAGDRLVQHHPQLSAYADRVVEPTELATLQGHEVVFLALPHGASGPLAAELSQDTLVIDAGADFRLESSHEWQNFYGSPHAGTWPYGMPELPGQREVLAQTRRVAVPGCFPTTATLALLPAVTAGLVTGEDVVIVAPTAPSGAGKAAKAHLMASELLGSATVYGVGGGHRHNPEIRQNLRRLGAAEPTVSFTPVLVPMSRGILATCTAPLSSPTTADQVRQAYLEAYADEPFVQLLPEGQWPQTQSVLGSNMCQVQVTVDQAAGRLVAIAALDNLTKGTSGAAIQCMNLALGLPETTGLSGQGVAP</sequence>
<comment type="similarity">
    <text evidence="7">Belongs to the NAGSA dehydrogenase family. Type 1 subfamily.</text>
</comment>
<evidence type="ECO:0000313" key="10">
    <source>
        <dbReference type="EMBL" id="OYN89997.1"/>
    </source>
</evidence>
<dbReference type="GO" id="GO:0051287">
    <property type="term" value="F:NAD binding"/>
    <property type="evidence" value="ECO:0007669"/>
    <property type="project" value="InterPro"/>
</dbReference>
<comment type="pathway">
    <text evidence="1 7">Amino-acid biosynthesis; L-arginine biosynthesis; N(2)-acetyl-L-ornithine from L-glutamate: step 3/4.</text>
</comment>
<comment type="catalytic activity">
    <reaction evidence="6 7">
        <text>N-acetyl-L-glutamate 5-semialdehyde + phosphate + NADP(+) = N-acetyl-L-glutamyl 5-phosphate + NADPH + H(+)</text>
        <dbReference type="Rhea" id="RHEA:21588"/>
        <dbReference type="ChEBI" id="CHEBI:15378"/>
        <dbReference type="ChEBI" id="CHEBI:29123"/>
        <dbReference type="ChEBI" id="CHEBI:43474"/>
        <dbReference type="ChEBI" id="CHEBI:57783"/>
        <dbReference type="ChEBI" id="CHEBI:57936"/>
        <dbReference type="ChEBI" id="CHEBI:58349"/>
        <dbReference type="EC" id="1.2.1.38"/>
    </reaction>
</comment>
<feature type="domain" description="Semialdehyde dehydrogenase NAD-binding" evidence="9">
    <location>
        <begin position="4"/>
        <end position="136"/>
    </location>
</feature>
<dbReference type="InterPro" id="IPR050085">
    <property type="entry name" value="AGPR"/>
</dbReference>
<dbReference type="SMART" id="SM00859">
    <property type="entry name" value="Semialdhyde_dh"/>
    <property type="match status" value="1"/>
</dbReference>
<keyword evidence="3 7" id="KW-0028">Amino-acid biosynthesis</keyword>
<proteinExistence type="inferred from homology"/>
<evidence type="ECO:0000256" key="6">
    <source>
        <dbReference type="ARBA" id="ARBA00050557"/>
    </source>
</evidence>
<dbReference type="Gene3D" id="3.40.50.720">
    <property type="entry name" value="NAD(P)-binding Rossmann-like Domain"/>
    <property type="match status" value="1"/>
</dbReference>
<gene>
    <name evidence="7" type="primary">argC</name>
    <name evidence="10" type="ORF">CGZ92_01795</name>
</gene>
<evidence type="ECO:0000256" key="1">
    <source>
        <dbReference type="ARBA" id="ARBA00004862"/>
    </source>
</evidence>
<name>A0A255EEM4_9ACTN</name>
<keyword evidence="2 7" id="KW-0055">Arginine biosynthesis</keyword>
<feature type="active site" evidence="7 8">
    <location>
        <position position="146"/>
    </location>
</feature>
<dbReference type="Pfam" id="PF01118">
    <property type="entry name" value="Semialdhyde_dh"/>
    <property type="match status" value="1"/>
</dbReference>
<keyword evidence="7" id="KW-0963">Cytoplasm</keyword>
<dbReference type="InterPro" id="IPR000534">
    <property type="entry name" value="Semialdehyde_DH_NAD-bd"/>
</dbReference>
<evidence type="ECO:0000256" key="3">
    <source>
        <dbReference type="ARBA" id="ARBA00022605"/>
    </source>
</evidence>
<accession>A0A255EEM4</accession>
<evidence type="ECO:0000259" key="9">
    <source>
        <dbReference type="SMART" id="SM00859"/>
    </source>
</evidence>
<dbReference type="CDD" id="cd24148">
    <property type="entry name" value="AGPR_1_actinobacAGPR_like"/>
    <property type="match status" value="1"/>
</dbReference>
<dbReference type="EC" id="1.2.1.38" evidence="7"/>
<dbReference type="FunFam" id="3.30.360.10:FF:000014">
    <property type="entry name" value="N-acetyl-gamma-glutamyl-phosphate reductase"/>
    <property type="match status" value="1"/>
</dbReference>
<evidence type="ECO:0000313" key="11">
    <source>
        <dbReference type="Proteomes" id="UP000216533"/>
    </source>
</evidence>
<comment type="function">
    <text evidence="7">Catalyzes the NADPH-dependent reduction of N-acetyl-5-glutamyl phosphate to yield N-acetyl-L-glutamate 5-semialdehyde.</text>
</comment>
<comment type="caution">
    <text evidence="10">The sequence shown here is derived from an EMBL/GenBank/DDBJ whole genome shotgun (WGS) entry which is preliminary data.</text>
</comment>
<dbReference type="EMBL" id="NMVI01000007">
    <property type="protein sequence ID" value="OYN89997.1"/>
    <property type="molecule type" value="Genomic_DNA"/>
</dbReference>
<dbReference type="HAMAP" id="MF_00150">
    <property type="entry name" value="ArgC_type1"/>
    <property type="match status" value="1"/>
</dbReference>
<dbReference type="GO" id="GO:0006526">
    <property type="term" value="P:L-arginine biosynthetic process"/>
    <property type="evidence" value="ECO:0007669"/>
    <property type="project" value="UniProtKB-UniRule"/>
</dbReference>
<reference evidence="10 11" key="1">
    <citation type="submission" date="2017-07" db="EMBL/GenBank/DDBJ databases">
        <title>Draft whole genome sequences of clinical Proprionibacteriaceae strains.</title>
        <authorList>
            <person name="Bernier A.-M."/>
            <person name="Bernard K."/>
            <person name="Domingo M.-C."/>
        </authorList>
    </citation>
    <scope>NUCLEOTIDE SEQUENCE [LARGE SCALE GENOMIC DNA]</scope>
    <source>
        <strain evidence="10 11">NML 160184</strain>
    </source>
</reference>
<evidence type="ECO:0000256" key="7">
    <source>
        <dbReference type="HAMAP-Rule" id="MF_00150"/>
    </source>
</evidence>
<organism evidence="10 11">
    <name type="scientific">Parenemella sanctibonifatiensis</name>
    <dbReference type="NCBI Taxonomy" id="2016505"/>
    <lineage>
        <taxon>Bacteria</taxon>
        <taxon>Bacillati</taxon>
        <taxon>Actinomycetota</taxon>
        <taxon>Actinomycetes</taxon>
        <taxon>Propionibacteriales</taxon>
        <taxon>Propionibacteriaceae</taxon>
        <taxon>Parenemella</taxon>
    </lineage>
</organism>
<dbReference type="PANTHER" id="PTHR32338">
    <property type="entry name" value="N-ACETYL-GAMMA-GLUTAMYL-PHOSPHATE REDUCTASE, CHLOROPLASTIC-RELATED-RELATED"/>
    <property type="match status" value="1"/>
</dbReference>
<dbReference type="Gene3D" id="3.30.360.10">
    <property type="entry name" value="Dihydrodipicolinate Reductase, domain 2"/>
    <property type="match status" value="1"/>
</dbReference>
<dbReference type="InterPro" id="IPR000706">
    <property type="entry name" value="AGPR_type-1"/>
</dbReference>
<dbReference type="CDD" id="cd23934">
    <property type="entry name" value="AGPR_1_C"/>
    <property type="match status" value="1"/>
</dbReference>
<dbReference type="NCBIfam" id="TIGR01850">
    <property type="entry name" value="argC"/>
    <property type="match status" value="1"/>
</dbReference>
<dbReference type="AlphaFoldDB" id="A0A255EEM4"/>
<evidence type="ECO:0000256" key="2">
    <source>
        <dbReference type="ARBA" id="ARBA00022571"/>
    </source>
</evidence>
<dbReference type="InterPro" id="IPR023013">
    <property type="entry name" value="AGPR_AS"/>
</dbReference>
<dbReference type="GO" id="GO:0005737">
    <property type="term" value="C:cytoplasm"/>
    <property type="evidence" value="ECO:0007669"/>
    <property type="project" value="UniProtKB-SubCell"/>
</dbReference>
<dbReference type="PROSITE" id="PS01224">
    <property type="entry name" value="ARGC"/>
    <property type="match status" value="1"/>
</dbReference>